<evidence type="ECO:0000256" key="1">
    <source>
        <dbReference type="SAM" id="MobiDB-lite"/>
    </source>
</evidence>
<dbReference type="Proteomes" id="UP000093943">
    <property type="component" value="Unassembled WGS sequence"/>
</dbReference>
<protein>
    <submittedName>
        <fullName evidence="2">Uncharacterized protein</fullName>
    </submittedName>
</protein>
<sequence length="83" mass="9436">MTQTTEPKPARRQGNWRHRENRASPKLVAKRITERDHAALSRFAEAHNMKISELLAPFVNELVARAHDYCEQLDTATVPAKAS</sequence>
<proteinExistence type="predicted"/>
<reference evidence="3" key="1">
    <citation type="submission" date="2016-06" db="EMBL/GenBank/DDBJ databases">
        <authorList>
            <person name="Sutton G."/>
            <person name="Brinkac L."/>
            <person name="Sanka R."/>
            <person name="Adams M."/>
            <person name="Lau E."/>
            <person name="Sam S."/>
            <person name="Sreng N."/>
            <person name="Him V."/>
            <person name="Kerleguer A."/>
            <person name="Cheng S."/>
        </authorList>
    </citation>
    <scope>NUCLEOTIDE SEQUENCE [LARGE SCALE GENOMIC DNA]</scope>
    <source>
        <strain evidence="3">E1876</strain>
    </source>
</reference>
<feature type="region of interest" description="Disordered" evidence="1">
    <location>
        <begin position="1"/>
        <end position="25"/>
    </location>
</feature>
<evidence type="ECO:0000313" key="2">
    <source>
        <dbReference type="EMBL" id="OBI24285.1"/>
    </source>
</evidence>
<evidence type="ECO:0000313" key="3">
    <source>
        <dbReference type="Proteomes" id="UP000093943"/>
    </source>
</evidence>
<accession>A0A1A2XF41</accession>
<comment type="caution">
    <text evidence="2">The sequence shown here is derived from an EMBL/GenBank/DDBJ whole genome shotgun (WGS) entry which is preliminary data.</text>
</comment>
<organism evidence="2 3">
    <name type="scientific">Mycolicibacter sinensis (strain JDM601)</name>
    <name type="common">Mycobacterium sinense</name>
    <dbReference type="NCBI Taxonomy" id="875328"/>
    <lineage>
        <taxon>Bacteria</taxon>
        <taxon>Bacillati</taxon>
        <taxon>Actinomycetota</taxon>
        <taxon>Actinomycetes</taxon>
        <taxon>Mycobacteriales</taxon>
        <taxon>Mycobacteriaceae</taxon>
        <taxon>Mycolicibacter</taxon>
    </lineage>
</organism>
<dbReference type="RefSeq" id="WP_065019519.1">
    <property type="nucleotide sequence ID" value="NZ_LZKG01000173.1"/>
</dbReference>
<dbReference type="AlphaFoldDB" id="A0A1A2XF41"/>
<dbReference type="EMBL" id="LZKG01000173">
    <property type="protein sequence ID" value="OBI24285.1"/>
    <property type="molecule type" value="Genomic_DNA"/>
</dbReference>
<name>A0A1A2XF41_MYCSD</name>
<gene>
    <name evidence="2" type="ORF">A5710_00800</name>
</gene>